<gene>
    <name evidence="5" type="ORF">E1A91_A11G009600v1</name>
</gene>
<evidence type="ECO:0000256" key="1">
    <source>
        <dbReference type="ARBA" id="ARBA00005771"/>
    </source>
</evidence>
<dbReference type="EC" id="2.8.2.-" evidence="3"/>
<dbReference type="InterPro" id="IPR000863">
    <property type="entry name" value="Sulfotransferase_dom"/>
</dbReference>
<dbReference type="SUPFAM" id="SSF52540">
    <property type="entry name" value="P-loop containing nucleoside triphosphate hydrolases"/>
    <property type="match status" value="1"/>
</dbReference>
<dbReference type="InterPro" id="IPR027417">
    <property type="entry name" value="P-loop_NTPase"/>
</dbReference>
<dbReference type="GO" id="GO:0008146">
    <property type="term" value="F:sulfotransferase activity"/>
    <property type="evidence" value="ECO:0007669"/>
    <property type="project" value="InterPro"/>
</dbReference>
<evidence type="ECO:0000313" key="6">
    <source>
        <dbReference type="Proteomes" id="UP000323597"/>
    </source>
</evidence>
<reference evidence="5 6" key="1">
    <citation type="submission" date="2019-07" db="EMBL/GenBank/DDBJ databases">
        <title>WGS assembly of Gossypium mustelinum.</title>
        <authorList>
            <person name="Chen Z.J."/>
            <person name="Sreedasyam A."/>
            <person name="Ando A."/>
            <person name="Song Q."/>
            <person name="De L."/>
            <person name="Hulse-Kemp A."/>
            <person name="Ding M."/>
            <person name="Ye W."/>
            <person name="Kirkbride R."/>
            <person name="Jenkins J."/>
            <person name="Plott C."/>
            <person name="Lovell J."/>
            <person name="Lin Y.-M."/>
            <person name="Vaughn R."/>
            <person name="Liu B."/>
            <person name="Li W."/>
            <person name="Simpson S."/>
            <person name="Scheffler B."/>
            <person name="Saski C."/>
            <person name="Grover C."/>
            <person name="Hu G."/>
            <person name="Conover J."/>
            <person name="Carlson J."/>
            <person name="Shu S."/>
            <person name="Boston L."/>
            <person name="Williams M."/>
            <person name="Peterson D."/>
            <person name="Mcgee K."/>
            <person name="Jones D."/>
            <person name="Wendel J."/>
            <person name="Stelly D."/>
            <person name="Grimwood J."/>
            <person name="Schmutz J."/>
        </authorList>
    </citation>
    <scope>NUCLEOTIDE SEQUENCE [LARGE SCALE GENOMIC DNA]</scope>
    <source>
        <strain evidence="5">1408120.09</strain>
    </source>
</reference>
<dbReference type="EMBL" id="CM017646">
    <property type="protein sequence ID" value="TYJ07514.1"/>
    <property type="molecule type" value="Genomic_DNA"/>
</dbReference>
<dbReference type="Proteomes" id="UP000323597">
    <property type="component" value="Chromosome A11"/>
</dbReference>
<evidence type="ECO:0000256" key="2">
    <source>
        <dbReference type="ARBA" id="ARBA00022679"/>
    </source>
</evidence>
<keyword evidence="2 3" id="KW-0808">Transferase</keyword>
<dbReference type="AlphaFoldDB" id="A0A5D2X103"/>
<evidence type="ECO:0000259" key="4">
    <source>
        <dbReference type="Pfam" id="PF00685"/>
    </source>
</evidence>
<feature type="domain" description="Sulfotransferase" evidence="4">
    <location>
        <begin position="50"/>
        <end position="246"/>
    </location>
</feature>
<evidence type="ECO:0000256" key="3">
    <source>
        <dbReference type="RuleBase" id="RU361155"/>
    </source>
</evidence>
<keyword evidence="6" id="KW-1185">Reference proteome</keyword>
<sequence>MECGDFSTFYTLMGQLPKVTWFRSDLYNWEGFWYSSDHLPTAKSNFQAKDDDVFLTSSIKTGTTWLKAIIPTIMNPKGRKDDDSDDPLLKHHPNELMPSLELGFYKVKPNPDLSHMPSPRLFRTHIPHTSLPESVKTSACKIVYVTRDPKDTLVSSWHFLNALIGDQGIDPWPFKDAYESFCNGVHAAGPFHDHVLGYWRESIKRPEKIYFMRYEDMKKDPKGEVKKLACFLGRPFEKEEEVEKVLWRIGLKTWRRGIVGDWKNHFTDEMKEKLNQITAMKFEGSGLDFGY</sequence>
<feature type="domain" description="Sulfotransferase" evidence="4">
    <location>
        <begin position="254"/>
        <end position="285"/>
    </location>
</feature>
<evidence type="ECO:0000313" key="5">
    <source>
        <dbReference type="EMBL" id="TYJ07514.1"/>
    </source>
</evidence>
<accession>A0A5D2X103</accession>
<comment type="similarity">
    <text evidence="1 3">Belongs to the sulfotransferase 1 family.</text>
</comment>
<dbReference type="PANTHER" id="PTHR11783">
    <property type="entry name" value="SULFOTRANSFERASE SULT"/>
    <property type="match status" value="1"/>
</dbReference>
<proteinExistence type="inferred from homology"/>
<name>A0A5D2X103_GOSMU</name>
<dbReference type="Gene3D" id="3.40.50.300">
    <property type="entry name" value="P-loop containing nucleotide triphosphate hydrolases"/>
    <property type="match status" value="1"/>
</dbReference>
<dbReference type="Pfam" id="PF00685">
    <property type="entry name" value="Sulfotransfer_1"/>
    <property type="match status" value="2"/>
</dbReference>
<protein>
    <recommendedName>
        <fullName evidence="3">Sulfotransferase</fullName>
        <ecNumber evidence="3">2.8.2.-</ecNumber>
    </recommendedName>
</protein>
<organism evidence="5 6">
    <name type="scientific">Gossypium mustelinum</name>
    <name type="common">Cotton</name>
    <name type="synonym">Gossypium caicoense</name>
    <dbReference type="NCBI Taxonomy" id="34275"/>
    <lineage>
        <taxon>Eukaryota</taxon>
        <taxon>Viridiplantae</taxon>
        <taxon>Streptophyta</taxon>
        <taxon>Embryophyta</taxon>
        <taxon>Tracheophyta</taxon>
        <taxon>Spermatophyta</taxon>
        <taxon>Magnoliopsida</taxon>
        <taxon>eudicotyledons</taxon>
        <taxon>Gunneridae</taxon>
        <taxon>Pentapetalae</taxon>
        <taxon>rosids</taxon>
        <taxon>malvids</taxon>
        <taxon>Malvales</taxon>
        <taxon>Malvaceae</taxon>
        <taxon>Malvoideae</taxon>
        <taxon>Gossypium</taxon>
    </lineage>
</organism>